<name>A0A1C7LRX0_GRIFR</name>
<reference evidence="2 3" key="1">
    <citation type="submission" date="2016-03" db="EMBL/GenBank/DDBJ databases">
        <title>Whole genome sequencing of Grifola frondosa 9006-11.</title>
        <authorList>
            <person name="Min B."/>
            <person name="Park H."/>
            <person name="Kim J.-G."/>
            <person name="Cho H."/>
            <person name="Oh Y.-L."/>
            <person name="Kong W.-S."/>
            <person name="Choi I.-G."/>
        </authorList>
    </citation>
    <scope>NUCLEOTIDE SEQUENCE [LARGE SCALE GENOMIC DNA]</scope>
    <source>
        <strain evidence="2 3">9006-11</strain>
    </source>
</reference>
<feature type="chain" id="PRO_5008888742" description="Secreted protein" evidence="1">
    <location>
        <begin position="21"/>
        <end position="72"/>
    </location>
</feature>
<keyword evidence="1" id="KW-0732">Signal</keyword>
<accession>A0A1C7LRX0</accession>
<protein>
    <recommendedName>
        <fullName evidence="4">Secreted protein</fullName>
    </recommendedName>
</protein>
<organism evidence="2 3">
    <name type="scientific">Grifola frondosa</name>
    <name type="common">Maitake</name>
    <name type="synonym">Polyporus frondosus</name>
    <dbReference type="NCBI Taxonomy" id="5627"/>
    <lineage>
        <taxon>Eukaryota</taxon>
        <taxon>Fungi</taxon>
        <taxon>Dikarya</taxon>
        <taxon>Basidiomycota</taxon>
        <taxon>Agaricomycotina</taxon>
        <taxon>Agaricomycetes</taxon>
        <taxon>Polyporales</taxon>
        <taxon>Grifolaceae</taxon>
        <taxon>Grifola</taxon>
    </lineage>
</organism>
<dbReference type="AlphaFoldDB" id="A0A1C7LRX0"/>
<evidence type="ECO:0000313" key="2">
    <source>
        <dbReference type="EMBL" id="OBZ66659.1"/>
    </source>
</evidence>
<comment type="caution">
    <text evidence="2">The sequence shown here is derived from an EMBL/GenBank/DDBJ whole genome shotgun (WGS) entry which is preliminary data.</text>
</comment>
<evidence type="ECO:0000256" key="1">
    <source>
        <dbReference type="SAM" id="SignalP"/>
    </source>
</evidence>
<proteinExistence type="predicted"/>
<dbReference type="Proteomes" id="UP000092993">
    <property type="component" value="Unassembled WGS sequence"/>
</dbReference>
<sequence length="72" mass="8136">MWALGSTWTQLSIHSAFCLARIAVETIYFTQCGTETTLRATYFHLEFSVPADHTCMYRPNGPKYVFALGLAE</sequence>
<dbReference type="EMBL" id="LUGG01000029">
    <property type="protein sequence ID" value="OBZ66659.1"/>
    <property type="molecule type" value="Genomic_DNA"/>
</dbReference>
<gene>
    <name evidence="2" type="ORF">A0H81_13365</name>
</gene>
<evidence type="ECO:0000313" key="3">
    <source>
        <dbReference type="Proteomes" id="UP000092993"/>
    </source>
</evidence>
<keyword evidence="3" id="KW-1185">Reference proteome</keyword>
<evidence type="ECO:0008006" key="4">
    <source>
        <dbReference type="Google" id="ProtNLM"/>
    </source>
</evidence>
<feature type="signal peptide" evidence="1">
    <location>
        <begin position="1"/>
        <end position="20"/>
    </location>
</feature>